<sequence length="208" mass="21798">MDYELFGVRISTGQKKALSATKEGDLYVAQNLPPYALMTMNDRGWSVMATSAVAALIARPSTTALGTLWNGESDGGKSYVIDRIFTQQLVSAAAASRWGIWACVHPIGMAAVTADITAIKSSSGQTNYGGAARFDVGATVVDDGWFPWGNGFDVEATGTLGGNQSAPMIGGRLVIPPSAGLSIHVVASSVNEDFCVGASWYEVPSDLR</sequence>
<evidence type="ECO:0000313" key="1">
    <source>
        <dbReference type="EMBL" id="KKK93267.1"/>
    </source>
</evidence>
<comment type="caution">
    <text evidence="1">The sequence shown here is derived from an EMBL/GenBank/DDBJ whole genome shotgun (WGS) entry which is preliminary data.</text>
</comment>
<name>A0A0F8ZHG9_9ZZZZ</name>
<dbReference type="AlphaFoldDB" id="A0A0F8ZHG9"/>
<proteinExistence type="predicted"/>
<protein>
    <submittedName>
        <fullName evidence="1">Uncharacterized protein</fullName>
    </submittedName>
</protein>
<organism evidence="1">
    <name type="scientific">marine sediment metagenome</name>
    <dbReference type="NCBI Taxonomy" id="412755"/>
    <lineage>
        <taxon>unclassified sequences</taxon>
        <taxon>metagenomes</taxon>
        <taxon>ecological metagenomes</taxon>
    </lineage>
</organism>
<dbReference type="EMBL" id="LAZR01047847">
    <property type="protein sequence ID" value="KKK93267.1"/>
    <property type="molecule type" value="Genomic_DNA"/>
</dbReference>
<accession>A0A0F8ZHG9</accession>
<gene>
    <name evidence="1" type="ORF">LCGC14_2694600</name>
</gene>
<reference evidence="1" key="1">
    <citation type="journal article" date="2015" name="Nature">
        <title>Complex archaea that bridge the gap between prokaryotes and eukaryotes.</title>
        <authorList>
            <person name="Spang A."/>
            <person name="Saw J.H."/>
            <person name="Jorgensen S.L."/>
            <person name="Zaremba-Niedzwiedzka K."/>
            <person name="Martijn J."/>
            <person name="Lind A.E."/>
            <person name="van Eijk R."/>
            <person name="Schleper C."/>
            <person name="Guy L."/>
            <person name="Ettema T.J."/>
        </authorList>
    </citation>
    <scope>NUCLEOTIDE SEQUENCE</scope>
</reference>